<reference evidence="1 2" key="1">
    <citation type="submission" date="2018-07" db="EMBL/GenBank/DDBJ databases">
        <title>Rhizobium leguminosarum strain:ATCC 14479 Genome sequencing and assembly.</title>
        <authorList>
            <person name="Chakraborty R."/>
        </authorList>
    </citation>
    <scope>NUCLEOTIDE SEQUENCE [LARGE SCALE GENOMIC DNA]</scope>
    <source>
        <strain evidence="1 2">ATCC 14479</strain>
        <plasmid evidence="2">Plasmid unnamed1</plasmid>
    </source>
</reference>
<dbReference type="AlphaFoldDB" id="A0A2Z4YNW2"/>
<proteinExistence type="predicted"/>
<name>A0A2Z4YNW2_RHILE</name>
<accession>A0A2Z4YNW2</accession>
<keyword evidence="1" id="KW-0614">Plasmid</keyword>
<dbReference type="EMBL" id="CP030761">
    <property type="protein sequence ID" value="AXA42348.1"/>
    <property type="molecule type" value="Genomic_DNA"/>
</dbReference>
<organism evidence="1 2">
    <name type="scientific">Rhizobium leguminosarum</name>
    <dbReference type="NCBI Taxonomy" id="384"/>
    <lineage>
        <taxon>Bacteria</taxon>
        <taxon>Pseudomonadati</taxon>
        <taxon>Pseudomonadota</taxon>
        <taxon>Alphaproteobacteria</taxon>
        <taxon>Hyphomicrobiales</taxon>
        <taxon>Rhizobiaceae</taxon>
        <taxon>Rhizobium/Agrobacterium group</taxon>
        <taxon>Rhizobium</taxon>
    </lineage>
</organism>
<geneLocation type="plasmid" evidence="1 2">
    <name>unnamed1</name>
</geneLocation>
<gene>
    <name evidence="1" type="ORF">DLJ82_4787</name>
</gene>
<sequence>MHDLQQQVIEAHGGLEQFRRFSFLTARLHQFGILWDLKGKPDTLTHADVRVNLRKQEVSHWPFHPTQNRSRFTPEEVTIETPDGDLVEKLSQPRVSFAGFAMETHWSDPQLAYFAGYTMWTYLTSPFILAQPGIVTEEIAPWSEQGETWRRLRVTFPAAIATHSREQTFYIGPDGLIRRHDYEVEIQGNNAAARYLLDPVTVEGIVLPSKFRVYPRSPDNTPAAEPLIVGVDLSDYRFE</sequence>
<dbReference type="RefSeq" id="WP_112906801.1">
    <property type="nucleotide sequence ID" value="NZ_CP030761.1"/>
</dbReference>
<evidence type="ECO:0000313" key="2">
    <source>
        <dbReference type="Proteomes" id="UP000251166"/>
    </source>
</evidence>
<evidence type="ECO:0000313" key="1">
    <source>
        <dbReference type="EMBL" id="AXA42348.1"/>
    </source>
</evidence>
<protein>
    <submittedName>
        <fullName evidence="1">Uncharacterized protein</fullName>
    </submittedName>
</protein>
<dbReference type="Proteomes" id="UP000251166">
    <property type="component" value="Plasmid unnamed1"/>
</dbReference>